<keyword evidence="2" id="KW-1185">Reference proteome</keyword>
<name>A0A4Y9S4D5_9BURK</name>
<sequence length="217" mass="23874">MAKSIQSLIAASVNGVLRELYPDRYSSLCHVHAVVGSNLISIVFNRVYRPVAGLAVIDCGGGQMIRLIDNTAFANPAGGAFHCWIESADPSMTVHEIVDLTFRHNHEYAVNNGYAWTRQPPPPYLWGPSPQILVKGELDALPESFDEGRVWLRETDEGWNWMTRHVADNMSAYATLTAHALKRLQRDLPANSTLLEDILPPADDITDSARASAPSPA</sequence>
<dbReference type="Proteomes" id="UP000298438">
    <property type="component" value="Unassembled WGS sequence"/>
</dbReference>
<comment type="caution">
    <text evidence="1">The sequence shown here is derived from an EMBL/GenBank/DDBJ whole genome shotgun (WGS) entry which is preliminary data.</text>
</comment>
<proteinExistence type="predicted"/>
<accession>A0A4Y9S4D5</accession>
<dbReference type="AlphaFoldDB" id="A0A4Y9S4D5"/>
<gene>
    <name evidence="1" type="ORF">E4L96_16935</name>
</gene>
<dbReference type="EMBL" id="SPVF01000218">
    <property type="protein sequence ID" value="TFW16209.1"/>
    <property type="molecule type" value="Genomic_DNA"/>
</dbReference>
<evidence type="ECO:0000313" key="1">
    <source>
        <dbReference type="EMBL" id="TFW16209.1"/>
    </source>
</evidence>
<protein>
    <submittedName>
        <fullName evidence="1">Uncharacterized protein</fullName>
    </submittedName>
</protein>
<reference evidence="1 2" key="1">
    <citation type="submission" date="2019-03" db="EMBL/GenBank/DDBJ databases">
        <title>Draft Genome Sequence of Massilia arenosa sp. nov., a Novel Massilia Species Isolated from a Sandy-loam Maize Soil.</title>
        <authorList>
            <person name="Raths R."/>
            <person name="Peta V."/>
            <person name="Bucking H."/>
        </authorList>
    </citation>
    <scope>NUCLEOTIDE SEQUENCE [LARGE SCALE GENOMIC DNA]</scope>
    <source>
        <strain evidence="1 2">MC02</strain>
    </source>
</reference>
<evidence type="ECO:0000313" key="2">
    <source>
        <dbReference type="Proteomes" id="UP000298438"/>
    </source>
</evidence>
<dbReference type="RefSeq" id="WP_135208391.1">
    <property type="nucleotide sequence ID" value="NZ_SPVF01000218.1"/>
</dbReference>
<dbReference type="OrthoDB" id="8774522at2"/>
<organism evidence="1 2">
    <name type="scientific">Zemynaea arenosa</name>
    <dbReference type="NCBI Taxonomy" id="2561931"/>
    <lineage>
        <taxon>Bacteria</taxon>
        <taxon>Pseudomonadati</taxon>
        <taxon>Pseudomonadota</taxon>
        <taxon>Betaproteobacteria</taxon>
        <taxon>Burkholderiales</taxon>
        <taxon>Oxalobacteraceae</taxon>
        <taxon>Telluria group</taxon>
        <taxon>Zemynaea</taxon>
    </lineage>
</organism>